<keyword evidence="3" id="KW-1185">Reference proteome</keyword>
<dbReference type="SMART" id="SM00849">
    <property type="entry name" value="Lactamase_B"/>
    <property type="match status" value="1"/>
</dbReference>
<evidence type="ECO:0000259" key="1">
    <source>
        <dbReference type="SMART" id="SM00849"/>
    </source>
</evidence>
<dbReference type="PANTHER" id="PTHR23131:SF4">
    <property type="entry name" value="METALLO-BETA-LACTAMASE SUPERFAMILY POTEIN"/>
    <property type="match status" value="1"/>
</dbReference>
<dbReference type="SUPFAM" id="SSF56281">
    <property type="entry name" value="Metallo-hydrolase/oxidoreductase"/>
    <property type="match status" value="1"/>
</dbReference>
<dbReference type="PANTHER" id="PTHR23131">
    <property type="entry name" value="ENDORIBONUCLEASE LACTB2"/>
    <property type="match status" value="1"/>
</dbReference>
<comment type="caution">
    <text evidence="2">The sequence shown here is derived from an EMBL/GenBank/DDBJ whole genome shotgun (WGS) entry which is preliminary data.</text>
</comment>
<feature type="domain" description="Metallo-beta-lactamase" evidence="1">
    <location>
        <begin position="38"/>
        <end position="255"/>
    </location>
</feature>
<protein>
    <recommendedName>
        <fullName evidence="1">Metallo-beta-lactamase domain-containing protein</fullName>
    </recommendedName>
</protein>
<dbReference type="RefSeq" id="WP_194855628.1">
    <property type="nucleotide sequence ID" value="NZ_ARXR01000008.1"/>
</dbReference>
<evidence type="ECO:0000313" key="2">
    <source>
        <dbReference type="EMBL" id="MBF5052733.1"/>
    </source>
</evidence>
<dbReference type="InterPro" id="IPR048933">
    <property type="entry name" value="B_lactamase-like_C"/>
</dbReference>
<dbReference type="Pfam" id="PF21221">
    <property type="entry name" value="B_lactamase-like_C"/>
    <property type="match status" value="1"/>
</dbReference>
<dbReference type="InterPro" id="IPR050662">
    <property type="entry name" value="Sec-metab_biosynth-thioest"/>
</dbReference>
<sequence>MTDPLRYPFDQAPEPGQRREVAPGVHWLNFPLPFALDHINLWLLEDGDGWTLVDTGFSSRHTQEIWRTAFQDALGGRPIHRIIVTHYHPDHIGQAGWLARQFQAPVWMTRGEWALTTQLHAASDQEIGDNFRAFFGRHGVPGDDLDALAGRGNTFRKILPELPPQPETLAAGDAVTVNGDTWRVHIGRGHAPEHICLYRERDQVLISGDQVLPKISSNLTVRALDPEDDPVTAFTDSLRALRDAMDEDTLVLPAHGLPFHGLHARVNDLCDHHREQLDAAEDACRQQPITAHDLLPVLFKRKLDSHQLMFAMGESIAHLNCLLATGRVTRQERDGRLYFSA</sequence>
<accession>A0ABS0AF82</accession>
<dbReference type="InterPro" id="IPR036866">
    <property type="entry name" value="RibonucZ/Hydroxyglut_hydro"/>
</dbReference>
<proteinExistence type="predicted"/>
<dbReference type="EMBL" id="ARXR01000008">
    <property type="protein sequence ID" value="MBF5052733.1"/>
    <property type="molecule type" value="Genomic_DNA"/>
</dbReference>
<dbReference type="Gene3D" id="3.60.15.10">
    <property type="entry name" value="Ribonuclease Z/Hydroxyacylglutathione hydrolase-like"/>
    <property type="match status" value="1"/>
</dbReference>
<gene>
    <name evidence="2" type="ORF">ISO4_01335</name>
</gene>
<dbReference type="Proteomes" id="UP000644441">
    <property type="component" value="Unassembled WGS sequence"/>
</dbReference>
<dbReference type="Gene3D" id="1.10.10.10">
    <property type="entry name" value="Winged helix-like DNA-binding domain superfamily/Winged helix DNA-binding domain"/>
    <property type="match status" value="1"/>
</dbReference>
<reference evidence="2 3" key="1">
    <citation type="submission" date="2012-09" db="EMBL/GenBank/DDBJ databases">
        <title>Genome Sequence of alkane-degrading Bacterium Alcanivorax venustensis ISO4.</title>
        <authorList>
            <person name="Lai Q."/>
            <person name="Shao Z."/>
        </authorList>
    </citation>
    <scope>NUCLEOTIDE SEQUENCE [LARGE SCALE GENOMIC DNA]</scope>
    <source>
        <strain evidence="2 3">ISO4</strain>
    </source>
</reference>
<name>A0ABS0AF82_9GAMM</name>
<organism evidence="2 3">
    <name type="scientific">Alloalcanivorax venustensis ISO4</name>
    <dbReference type="NCBI Taxonomy" id="1177184"/>
    <lineage>
        <taxon>Bacteria</taxon>
        <taxon>Pseudomonadati</taxon>
        <taxon>Pseudomonadota</taxon>
        <taxon>Gammaproteobacteria</taxon>
        <taxon>Oceanospirillales</taxon>
        <taxon>Alcanivoracaceae</taxon>
        <taxon>Alloalcanivorax</taxon>
    </lineage>
</organism>
<evidence type="ECO:0000313" key="3">
    <source>
        <dbReference type="Proteomes" id="UP000644441"/>
    </source>
</evidence>
<dbReference type="InterPro" id="IPR036388">
    <property type="entry name" value="WH-like_DNA-bd_sf"/>
</dbReference>
<dbReference type="InterPro" id="IPR001279">
    <property type="entry name" value="Metallo-B-lactamas"/>
</dbReference>
<dbReference type="Pfam" id="PF00753">
    <property type="entry name" value="Lactamase_B"/>
    <property type="match status" value="1"/>
</dbReference>